<dbReference type="AlphaFoldDB" id="A0A8J7GJ27"/>
<evidence type="ECO:0000256" key="1">
    <source>
        <dbReference type="ARBA" id="ARBA00008467"/>
    </source>
</evidence>
<evidence type="ECO:0000256" key="3">
    <source>
        <dbReference type="RuleBase" id="RU003694"/>
    </source>
</evidence>
<evidence type="ECO:0000256" key="2">
    <source>
        <dbReference type="ARBA" id="ARBA00022679"/>
    </source>
</evidence>
<dbReference type="InterPro" id="IPR020841">
    <property type="entry name" value="PKS_Beta-ketoAc_synthase_dom"/>
</dbReference>
<gene>
    <name evidence="5" type="ORF">IW245_000533</name>
</gene>
<reference evidence="5" key="1">
    <citation type="submission" date="2020-11" db="EMBL/GenBank/DDBJ databases">
        <title>Sequencing the genomes of 1000 actinobacteria strains.</title>
        <authorList>
            <person name="Klenk H.-P."/>
        </authorList>
    </citation>
    <scope>NUCLEOTIDE SEQUENCE</scope>
    <source>
        <strain evidence="5">DSM 45356</strain>
    </source>
</reference>
<comment type="caution">
    <text evidence="5">The sequence shown here is derived from an EMBL/GenBank/DDBJ whole genome shotgun (WGS) entry which is preliminary data.</text>
</comment>
<dbReference type="CDD" id="cd00834">
    <property type="entry name" value="KAS_I_II"/>
    <property type="match status" value="1"/>
</dbReference>
<evidence type="ECO:0000259" key="4">
    <source>
        <dbReference type="PROSITE" id="PS52004"/>
    </source>
</evidence>
<dbReference type="EC" id="2.3.1.179" evidence="5"/>
<dbReference type="InterPro" id="IPR014031">
    <property type="entry name" value="Ketoacyl_synth_C"/>
</dbReference>
<dbReference type="Pfam" id="PF00109">
    <property type="entry name" value="ketoacyl-synt"/>
    <property type="match status" value="1"/>
</dbReference>
<dbReference type="InterPro" id="IPR016039">
    <property type="entry name" value="Thiolase-like"/>
</dbReference>
<dbReference type="SMART" id="SM00825">
    <property type="entry name" value="PKS_KS"/>
    <property type="match status" value="1"/>
</dbReference>
<dbReference type="GO" id="GO:0006633">
    <property type="term" value="P:fatty acid biosynthetic process"/>
    <property type="evidence" value="ECO:0007669"/>
    <property type="project" value="TreeGrafter"/>
</dbReference>
<keyword evidence="6" id="KW-1185">Reference proteome</keyword>
<dbReference type="RefSeq" id="WP_197001589.1">
    <property type="nucleotide sequence ID" value="NZ_BONS01000033.1"/>
</dbReference>
<sequence>MEQALITGLGVISCLGRGADTLWEALHAGPHGPRRVADPGANVDIPLVYLVPDADLPTEPTTWADAPVGPASRLAVAAAREALDDAGIVDAVRRGDVRPERVAVLLGTTMGDHQVLERERSGEWAPAAGWHTEYLVASVVADLLGGHGPVSTNSNACAASGYAIGLAVDMIRAGEADVVLVGGAEAYSRLAVANFNRMGATDPERCRPFDQGRRGTVSGEAAAMLVVEAASIARRRGASVYAEIAATGWSCDAHHPTAPEPGGAQIDAAMRRALRDGAASPAEIACVVPHGTGTELNDVVESEALRTLFEGRKVPLYSLKAQVGHTAGAAAGLAVATAALILFTRTVPPNVPLDAQDERCPVWLPLDAQPLKGRAVLANAYAFGGNNVSVLLRGVPA</sequence>
<evidence type="ECO:0000313" key="5">
    <source>
        <dbReference type="EMBL" id="MBG6134339.1"/>
    </source>
</evidence>
<dbReference type="SUPFAM" id="SSF53901">
    <property type="entry name" value="Thiolase-like"/>
    <property type="match status" value="1"/>
</dbReference>
<dbReference type="Pfam" id="PF02801">
    <property type="entry name" value="Ketoacyl-synt_C"/>
    <property type="match status" value="1"/>
</dbReference>
<dbReference type="EMBL" id="JADOUF010000001">
    <property type="protein sequence ID" value="MBG6134339.1"/>
    <property type="molecule type" value="Genomic_DNA"/>
</dbReference>
<proteinExistence type="inferred from homology"/>
<dbReference type="InterPro" id="IPR014030">
    <property type="entry name" value="Ketoacyl_synth_N"/>
</dbReference>
<dbReference type="InterPro" id="IPR000794">
    <property type="entry name" value="Beta-ketoacyl_synthase"/>
</dbReference>
<dbReference type="GO" id="GO:0004315">
    <property type="term" value="F:3-oxoacyl-[acyl-carrier-protein] synthase activity"/>
    <property type="evidence" value="ECO:0007669"/>
    <property type="project" value="UniProtKB-EC"/>
</dbReference>
<keyword evidence="2 3" id="KW-0808">Transferase</keyword>
<dbReference type="Proteomes" id="UP000622552">
    <property type="component" value="Unassembled WGS sequence"/>
</dbReference>
<name>A0A8J7GJ27_9ACTN</name>
<protein>
    <submittedName>
        <fullName evidence="5">3-oxoacyl-[acyl-carrier-protein] synthase II</fullName>
        <ecNumber evidence="5">2.3.1.179</ecNumber>
    </submittedName>
</protein>
<comment type="similarity">
    <text evidence="1 3">Belongs to the thiolase-like superfamily. Beta-ketoacyl-ACP synthases family.</text>
</comment>
<keyword evidence="5" id="KW-0012">Acyltransferase</keyword>
<feature type="domain" description="Ketosynthase family 3 (KS3)" evidence="4">
    <location>
        <begin position="1"/>
        <end position="394"/>
    </location>
</feature>
<dbReference type="PROSITE" id="PS52004">
    <property type="entry name" value="KS3_2"/>
    <property type="match status" value="1"/>
</dbReference>
<evidence type="ECO:0000313" key="6">
    <source>
        <dbReference type="Proteomes" id="UP000622552"/>
    </source>
</evidence>
<dbReference type="PANTHER" id="PTHR11712:SF336">
    <property type="entry name" value="3-OXOACYL-[ACYL-CARRIER-PROTEIN] SYNTHASE, MITOCHONDRIAL"/>
    <property type="match status" value="1"/>
</dbReference>
<dbReference type="PANTHER" id="PTHR11712">
    <property type="entry name" value="POLYKETIDE SYNTHASE-RELATED"/>
    <property type="match status" value="1"/>
</dbReference>
<accession>A0A8J7GJ27</accession>
<organism evidence="5 6">
    <name type="scientific">Longispora fulva</name>
    <dbReference type="NCBI Taxonomy" id="619741"/>
    <lineage>
        <taxon>Bacteria</taxon>
        <taxon>Bacillati</taxon>
        <taxon>Actinomycetota</taxon>
        <taxon>Actinomycetes</taxon>
        <taxon>Micromonosporales</taxon>
        <taxon>Micromonosporaceae</taxon>
        <taxon>Longispora</taxon>
    </lineage>
</organism>
<dbReference type="Gene3D" id="3.40.47.10">
    <property type="match status" value="1"/>
</dbReference>